<evidence type="ECO:0000313" key="2">
    <source>
        <dbReference type="EMBL" id="KAF1848670.1"/>
    </source>
</evidence>
<dbReference type="OrthoDB" id="408373at2759"/>
<feature type="domain" description="AB hydrolase-1" evidence="1">
    <location>
        <begin position="46"/>
        <end position="319"/>
    </location>
</feature>
<dbReference type="AlphaFoldDB" id="A0A9P4GN78"/>
<dbReference type="EMBL" id="ML976615">
    <property type="protein sequence ID" value="KAF1848670.1"/>
    <property type="molecule type" value="Genomic_DNA"/>
</dbReference>
<evidence type="ECO:0000259" key="1">
    <source>
        <dbReference type="Pfam" id="PF12697"/>
    </source>
</evidence>
<sequence>MASISAHKIQDDKFNSLGLTKLAVNEEQVTSYSRALGTASEKNPILVLVHGYPQSAYMWRHLIPLLPQNAPIFAPDLPGYGTSAAIQKNDKLTIGNAILAALMTEIKRTSSGSSTSNIPVVLIGHDRGARVLHHLAVSGVEGVNILGVCLIDIVPTSTQWQRNASPVDAAKEVTGYFHWPFLANVSLAVRMITAFGASNWCEEMILHWAGKNPSGLDNLKADDALTVYGEFLSQPHSLKASCEDYREGATTDVERDQQNQKEGKRIKSPLLLLYSADYIGSRYKFPDVWKDWVDNGVEIQHHSFGDGIGHFGAEEAPQEAAKVINAWLTRLGVNAAS</sequence>
<name>A0A9P4GN78_9PLEO</name>
<dbReference type="Gene3D" id="3.40.50.1820">
    <property type="entry name" value="alpha/beta hydrolase"/>
    <property type="match status" value="1"/>
</dbReference>
<accession>A0A9P4GN78</accession>
<dbReference type="InterPro" id="IPR000073">
    <property type="entry name" value="AB_hydrolase_1"/>
</dbReference>
<dbReference type="SUPFAM" id="SSF53474">
    <property type="entry name" value="alpha/beta-Hydrolases"/>
    <property type="match status" value="1"/>
</dbReference>
<keyword evidence="3" id="KW-1185">Reference proteome</keyword>
<dbReference type="InterPro" id="IPR029058">
    <property type="entry name" value="AB_hydrolase_fold"/>
</dbReference>
<reference evidence="2" key="1">
    <citation type="submission" date="2020-01" db="EMBL/GenBank/DDBJ databases">
        <authorList>
            <consortium name="DOE Joint Genome Institute"/>
            <person name="Haridas S."/>
            <person name="Albert R."/>
            <person name="Binder M."/>
            <person name="Bloem J."/>
            <person name="Labutti K."/>
            <person name="Salamov A."/>
            <person name="Andreopoulos B."/>
            <person name="Baker S.E."/>
            <person name="Barry K."/>
            <person name="Bills G."/>
            <person name="Bluhm B.H."/>
            <person name="Cannon C."/>
            <person name="Castanera R."/>
            <person name="Culley D.E."/>
            <person name="Daum C."/>
            <person name="Ezra D."/>
            <person name="Gonzalez J.B."/>
            <person name="Henrissat B."/>
            <person name="Kuo A."/>
            <person name="Liang C."/>
            <person name="Lipzen A."/>
            <person name="Lutzoni F."/>
            <person name="Magnuson J."/>
            <person name="Mondo S."/>
            <person name="Nolan M."/>
            <person name="Ohm R."/>
            <person name="Pangilinan J."/>
            <person name="Park H.-J."/>
            <person name="Ramirez L."/>
            <person name="Alfaro M."/>
            <person name="Sun H."/>
            <person name="Tritt A."/>
            <person name="Yoshinaga Y."/>
            <person name="Zwiers L.-H."/>
            <person name="Turgeon B.G."/>
            <person name="Goodwin S.B."/>
            <person name="Spatafora J.W."/>
            <person name="Crous P.W."/>
            <person name="Grigoriev I.V."/>
        </authorList>
    </citation>
    <scope>NUCLEOTIDE SEQUENCE</scope>
    <source>
        <strain evidence="2">CBS 394.84</strain>
    </source>
</reference>
<dbReference type="RefSeq" id="XP_040791233.1">
    <property type="nucleotide sequence ID" value="XM_040938690.1"/>
</dbReference>
<proteinExistence type="predicted"/>
<protein>
    <submittedName>
        <fullName evidence="2">Alpha/beta-hydrolase</fullName>
    </submittedName>
</protein>
<comment type="caution">
    <text evidence="2">The sequence shown here is derived from an EMBL/GenBank/DDBJ whole genome shotgun (WGS) entry which is preliminary data.</text>
</comment>
<dbReference type="Proteomes" id="UP000800039">
    <property type="component" value="Unassembled WGS sequence"/>
</dbReference>
<dbReference type="GeneID" id="63855947"/>
<dbReference type="Pfam" id="PF12697">
    <property type="entry name" value="Abhydrolase_6"/>
    <property type="match status" value="1"/>
</dbReference>
<gene>
    <name evidence="2" type="ORF">K460DRAFT_79376</name>
</gene>
<dbReference type="PANTHER" id="PTHR43329">
    <property type="entry name" value="EPOXIDE HYDROLASE"/>
    <property type="match status" value="1"/>
</dbReference>
<evidence type="ECO:0000313" key="3">
    <source>
        <dbReference type="Proteomes" id="UP000800039"/>
    </source>
</evidence>
<organism evidence="2 3">
    <name type="scientific">Cucurbitaria berberidis CBS 394.84</name>
    <dbReference type="NCBI Taxonomy" id="1168544"/>
    <lineage>
        <taxon>Eukaryota</taxon>
        <taxon>Fungi</taxon>
        <taxon>Dikarya</taxon>
        <taxon>Ascomycota</taxon>
        <taxon>Pezizomycotina</taxon>
        <taxon>Dothideomycetes</taxon>
        <taxon>Pleosporomycetidae</taxon>
        <taxon>Pleosporales</taxon>
        <taxon>Pleosporineae</taxon>
        <taxon>Cucurbitariaceae</taxon>
        <taxon>Cucurbitaria</taxon>
    </lineage>
</organism>